<keyword evidence="6" id="KW-0547">Nucleotide-binding</keyword>
<evidence type="ECO:0000256" key="2">
    <source>
        <dbReference type="ARBA" id="ARBA00009747"/>
    </source>
</evidence>
<evidence type="ECO:0000256" key="4">
    <source>
        <dbReference type="ARBA" id="ARBA00022695"/>
    </source>
</evidence>
<evidence type="ECO:0000256" key="9">
    <source>
        <dbReference type="ARBA" id="ARBA00031547"/>
    </source>
</evidence>
<gene>
    <name evidence="11" type="ORF">HK103_007110</name>
</gene>
<keyword evidence="5" id="KW-0479">Metal-binding</keyword>
<comment type="caution">
    <text evidence="11">The sequence shown here is derived from an EMBL/GenBank/DDBJ whole genome shotgun (WGS) entry which is preliminary data.</text>
</comment>
<feature type="region of interest" description="Disordered" evidence="10">
    <location>
        <begin position="705"/>
        <end position="724"/>
    </location>
</feature>
<evidence type="ECO:0000256" key="6">
    <source>
        <dbReference type="ARBA" id="ARBA00022741"/>
    </source>
</evidence>
<keyword evidence="7" id="KW-0067">ATP-binding</keyword>
<organism evidence="11 12">
    <name type="scientific">Boothiomyces macroporosus</name>
    <dbReference type="NCBI Taxonomy" id="261099"/>
    <lineage>
        <taxon>Eukaryota</taxon>
        <taxon>Fungi</taxon>
        <taxon>Fungi incertae sedis</taxon>
        <taxon>Chytridiomycota</taxon>
        <taxon>Chytridiomycota incertae sedis</taxon>
        <taxon>Chytridiomycetes</taxon>
        <taxon>Rhizophydiales</taxon>
        <taxon>Terramycetaceae</taxon>
        <taxon>Boothiomyces</taxon>
    </lineage>
</organism>
<evidence type="ECO:0000256" key="1">
    <source>
        <dbReference type="ARBA" id="ARBA00001946"/>
    </source>
</evidence>
<dbReference type="PANTHER" id="PTHR32057">
    <property type="entry name" value="PROTEIN ADENYLYLTRANSFERASE SELO, MITOCHONDRIAL"/>
    <property type="match status" value="1"/>
</dbReference>
<reference evidence="11" key="1">
    <citation type="submission" date="2020-05" db="EMBL/GenBank/DDBJ databases">
        <title>Phylogenomic resolution of chytrid fungi.</title>
        <authorList>
            <person name="Stajich J.E."/>
            <person name="Amses K."/>
            <person name="Simmons R."/>
            <person name="Seto K."/>
            <person name="Myers J."/>
            <person name="Bonds A."/>
            <person name="Quandt C.A."/>
            <person name="Barry K."/>
            <person name="Liu P."/>
            <person name="Grigoriev I."/>
            <person name="Longcore J.E."/>
            <person name="James T.Y."/>
        </authorList>
    </citation>
    <scope>NUCLEOTIDE SEQUENCE</scope>
    <source>
        <strain evidence="11">PLAUS21</strain>
    </source>
</reference>
<dbReference type="PANTHER" id="PTHR32057:SF14">
    <property type="entry name" value="PROTEIN ADENYLYLTRANSFERASE SELO, MITOCHONDRIAL"/>
    <property type="match status" value="1"/>
</dbReference>
<dbReference type="GO" id="GO:0005739">
    <property type="term" value="C:mitochondrion"/>
    <property type="evidence" value="ECO:0007669"/>
    <property type="project" value="TreeGrafter"/>
</dbReference>
<dbReference type="GO" id="GO:0005524">
    <property type="term" value="F:ATP binding"/>
    <property type="evidence" value="ECO:0007669"/>
    <property type="project" value="UniProtKB-KW"/>
</dbReference>
<dbReference type="AlphaFoldDB" id="A0AAD5Y479"/>
<sequence length="796" mass="90148">MNERLVDFRDLRFNHRTLSFIDKIADFISKEITTEAEESKEDQTPQLPPKINQTDLYTHTVPIPLAKPVLVISSPKAAILLGVEPSTLEFSQNLDLLNAAEFQTNSSHFAFNYGGYQNGIYNILGDGRTMTVGEVENSSKFVLQYKGIGPTPYAQNQDGLMKLTTCLYEFFISETLAQLNIPTSRSLTVIGSSSVCYRGTQEKMYTTGILSKYARTWIRFGTLEYLYFKGDTTGLKTLVDYVIQEFYPDCIDFEFGESVVTNKLISGDFFDKNQDILDGGILAPEKDIADKLDTAGNPITIRLNRYGLLFRRIIEKTAVLVANWQAVGFVHGCLNTENFSVIGDTIHFECSGFMDSYDPEWTPNKKDTKGRYSFEKQPEMAKWALSRLGQTLAMLVGDTYTSSPVRPYTRGSNDPPRQENRPATTPSIPTQRKLPLGFLFDASKSENILRELLKEYDSKFLNTYGKLMCNKLGIKTFEHADYDQIINPLLEMLAATGADYTAFFRFISTFGCSDAKYSQEISYLPEGVHSEEALLNSEPVNTLGLLLKSLATLRKEDADYVAAENERINRESFVVPTSPTKETNTSQLAAIAEDETMDEADQAATSPQIPQIQVPTPQMVEPLPLPTLDEVASQWKYWAHMYRTRLISQLPNERKSGQALIEEDQIRQRKLKTVNPRYIMRGYMLRDMMNSVNKIMPPFVFNRRASVQSKQSNKGKRRGKKDEDVVEKIEFPQTNVQTSSFKDVQKLLKIVVNDIYGDVSESKTGWKTDEDKVYAQKWGELPSTENSNLKFNNEGE</sequence>
<dbReference type="GO" id="GO:0046872">
    <property type="term" value="F:metal ion binding"/>
    <property type="evidence" value="ECO:0007669"/>
    <property type="project" value="UniProtKB-KW"/>
</dbReference>
<keyword evidence="8" id="KW-0460">Magnesium</keyword>
<evidence type="ECO:0000256" key="5">
    <source>
        <dbReference type="ARBA" id="ARBA00022723"/>
    </source>
</evidence>
<evidence type="ECO:0000256" key="7">
    <source>
        <dbReference type="ARBA" id="ARBA00022840"/>
    </source>
</evidence>
<comment type="similarity">
    <text evidence="2">Belongs to the SELO family.</text>
</comment>
<name>A0AAD5Y479_9FUNG</name>
<evidence type="ECO:0000256" key="3">
    <source>
        <dbReference type="ARBA" id="ARBA00022679"/>
    </source>
</evidence>
<evidence type="ECO:0000256" key="8">
    <source>
        <dbReference type="ARBA" id="ARBA00022842"/>
    </source>
</evidence>
<proteinExistence type="inferred from homology"/>
<accession>A0AAD5Y479</accession>
<dbReference type="GO" id="GO:0070733">
    <property type="term" value="F:AMPylase activity"/>
    <property type="evidence" value="ECO:0007669"/>
    <property type="project" value="TreeGrafter"/>
</dbReference>
<dbReference type="Pfam" id="PF02696">
    <property type="entry name" value="SelO"/>
    <property type="match status" value="1"/>
</dbReference>
<dbReference type="EMBL" id="JADGKB010000083">
    <property type="protein sequence ID" value="KAJ3254556.1"/>
    <property type="molecule type" value="Genomic_DNA"/>
</dbReference>
<evidence type="ECO:0000313" key="11">
    <source>
        <dbReference type="EMBL" id="KAJ3254556.1"/>
    </source>
</evidence>
<comment type="cofactor">
    <cofactor evidence="1">
        <name>Mg(2+)</name>
        <dbReference type="ChEBI" id="CHEBI:18420"/>
    </cofactor>
</comment>
<keyword evidence="3" id="KW-0808">Transferase</keyword>
<feature type="region of interest" description="Disordered" evidence="10">
    <location>
        <begin position="403"/>
        <end position="429"/>
    </location>
</feature>
<evidence type="ECO:0000313" key="12">
    <source>
        <dbReference type="Proteomes" id="UP001210925"/>
    </source>
</evidence>
<keyword evidence="12" id="KW-1185">Reference proteome</keyword>
<dbReference type="InterPro" id="IPR003846">
    <property type="entry name" value="SelO"/>
</dbReference>
<keyword evidence="4" id="KW-0548">Nucleotidyltransferase</keyword>
<protein>
    <recommendedName>
        <fullName evidence="9">Selenoprotein O</fullName>
    </recommendedName>
</protein>
<dbReference type="Proteomes" id="UP001210925">
    <property type="component" value="Unassembled WGS sequence"/>
</dbReference>
<evidence type="ECO:0000256" key="10">
    <source>
        <dbReference type="SAM" id="MobiDB-lite"/>
    </source>
</evidence>